<organism evidence="9 10">
    <name type="scientific">Heracleum sosnowskyi</name>
    <dbReference type="NCBI Taxonomy" id="360622"/>
    <lineage>
        <taxon>Eukaryota</taxon>
        <taxon>Viridiplantae</taxon>
        <taxon>Streptophyta</taxon>
        <taxon>Embryophyta</taxon>
        <taxon>Tracheophyta</taxon>
        <taxon>Spermatophyta</taxon>
        <taxon>Magnoliopsida</taxon>
        <taxon>eudicotyledons</taxon>
        <taxon>Gunneridae</taxon>
        <taxon>Pentapetalae</taxon>
        <taxon>asterids</taxon>
        <taxon>campanulids</taxon>
        <taxon>Apiales</taxon>
        <taxon>Apiaceae</taxon>
        <taxon>Apioideae</taxon>
        <taxon>apioid superclade</taxon>
        <taxon>Tordylieae</taxon>
        <taxon>Tordyliinae</taxon>
        <taxon>Heracleum</taxon>
    </lineage>
</organism>
<accession>A0AAD8JB17</accession>
<evidence type="ECO:0000256" key="2">
    <source>
        <dbReference type="ARBA" id="ARBA00022737"/>
    </source>
</evidence>
<dbReference type="InterPro" id="IPR009057">
    <property type="entry name" value="Homeodomain-like_sf"/>
</dbReference>
<feature type="domain" description="HTH myb-type" evidence="8">
    <location>
        <begin position="58"/>
        <end position="109"/>
    </location>
</feature>
<dbReference type="FunFam" id="1.10.10.60:FF:000351">
    <property type="entry name" value="Transcription factor GAMYB"/>
    <property type="match status" value="1"/>
</dbReference>
<feature type="domain" description="HTH myb-type" evidence="8">
    <location>
        <begin position="1"/>
        <end position="57"/>
    </location>
</feature>
<keyword evidence="10" id="KW-1185">Reference proteome</keyword>
<dbReference type="SUPFAM" id="SSF46689">
    <property type="entry name" value="Homeodomain-like"/>
    <property type="match status" value="1"/>
</dbReference>
<dbReference type="CDD" id="cd00167">
    <property type="entry name" value="SANT"/>
    <property type="match status" value="2"/>
</dbReference>
<comment type="subcellular location">
    <subcellularLocation>
        <location evidence="1">Nucleus</location>
    </subcellularLocation>
</comment>
<keyword evidence="6" id="KW-0539">Nucleus</keyword>
<dbReference type="Proteomes" id="UP001237642">
    <property type="component" value="Unassembled WGS sequence"/>
</dbReference>
<dbReference type="Gene3D" id="1.10.10.60">
    <property type="entry name" value="Homeodomain-like"/>
    <property type="match status" value="2"/>
</dbReference>
<keyword evidence="3" id="KW-0805">Transcription regulation</keyword>
<evidence type="ECO:0000256" key="1">
    <source>
        <dbReference type="ARBA" id="ARBA00004123"/>
    </source>
</evidence>
<dbReference type="Pfam" id="PF00249">
    <property type="entry name" value="Myb_DNA-binding"/>
    <property type="match status" value="2"/>
</dbReference>
<reference evidence="9" key="2">
    <citation type="submission" date="2023-05" db="EMBL/GenBank/DDBJ databases">
        <authorList>
            <person name="Schelkunov M.I."/>
        </authorList>
    </citation>
    <scope>NUCLEOTIDE SEQUENCE</scope>
    <source>
        <strain evidence="9">Hsosn_3</strain>
        <tissue evidence="9">Leaf</tissue>
    </source>
</reference>
<gene>
    <name evidence="9" type="ORF">POM88_000354</name>
</gene>
<dbReference type="SMART" id="SM00717">
    <property type="entry name" value="SANT"/>
    <property type="match status" value="2"/>
</dbReference>
<feature type="domain" description="Myb-like" evidence="7">
    <location>
        <begin position="1"/>
        <end position="53"/>
    </location>
</feature>
<dbReference type="PANTHER" id="PTHR47996">
    <property type="entry name" value="TRANSCRIPTION FACTOR DUO1"/>
    <property type="match status" value="1"/>
</dbReference>
<evidence type="ECO:0000256" key="4">
    <source>
        <dbReference type="ARBA" id="ARBA00023125"/>
    </source>
</evidence>
<keyword evidence="2" id="KW-0677">Repeat</keyword>
<dbReference type="EMBL" id="JAUIZM010000001">
    <property type="protein sequence ID" value="KAK1400749.1"/>
    <property type="molecule type" value="Genomic_DNA"/>
</dbReference>
<feature type="domain" description="Myb-like" evidence="7">
    <location>
        <begin position="62"/>
        <end position="105"/>
    </location>
</feature>
<sequence length="310" mass="35356">MGEIKKGPWKAEEDEVLINHVKKYGPKDWSSIRSKGLLHRTGKSCRLRWVNKLRPNLKNGVKFSVDEERAVIELQAEFGNKWARIATYLPGRTDNDVKNFWSSRQKRLARILQTPQVPKSQKNNSESPVIHDAPPTVKASNLGCLTKEEPSPVNLFCSPSYIVHNPKPISIVPLPEPLPNSNMCYFEQNLLQPELDIMEKKSWQDHRQQTQIFFQEQPPRLPTEVPLASESQDLMTRLGDPNFFEVFENGSDSGGSNPHLQYVSSYGTEGSCGNDGWKENDNPVTPDSFIHDFPMDMFDHLEMLPSPSDW</sequence>
<dbReference type="PROSITE" id="PS50090">
    <property type="entry name" value="MYB_LIKE"/>
    <property type="match status" value="2"/>
</dbReference>
<dbReference type="InterPro" id="IPR001005">
    <property type="entry name" value="SANT/Myb"/>
</dbReference>
<dbReference type="GO" id="GO:0005634">
    <property type="term" value="C:nucleus"/>
    <property type="evidence" value="ECO:0007669"/>
    <property type="project" value="UniProtKB-SubCell"/>
</dbReference>
<evidence type="ECO:0000259" key="8">
    <source>
        <dbReference type="PROSITE" id="PS51294"/>
    </source>
</evidence>
<evidence type="ECO:0000256" key="3">
    <source>
        <dbReference type="ARBA" id="ARBA00023015"/>
    </source>
</evidence>
<dbReference type="PROSITE" id="PS51294">
    <property type="entry name" value="HTH_MYB"/>
    <property type="match status" value="2"/>
</dbReference>
<dbReference type="PANTHER" id="PTHR47996:SF3">
    <property type="entry name" value="TRANSCRIPTION FACTOR DUO1"/>
    <property type="match status" value="1"/>
</dbReference>
<dbReference type="FunFam" id="1.10.10.60:FF:000060">
    <property type="entry name" value="MYB transcription factor"/>
    <property type="match status" value="1"/>
</dbReference>
<reference evidence="9" key="1">
    <citation type="submission" date="2023-02" db="EMBL/GenBank/DDBJ databases">
        <title>Genome of toxic invasive species Heracleum sosnowskyi carries increased number of genes despite the absence of recent whole-genome duplications.</title>
        <authorList>
            <person name="Schelkunov M."/>
            <person name="Shtratnikova V."/>
            <person name="Makarenko M."/>
            <person name="Klepikova A."/>
            <person name="Omelchenko D."/>
            <person name="Novikova G."/>
            <person name="Obukhova E."/>
            <person name="Bogdanov V."/>
            <person name="Penin A."/>
            <person name="Logacheva M."/>
        </authorList>
    </citation>
    <scope>NUCLEOTIDE SEQUENCE</scope>
    <source>
        <strain evidence="9">Hsosn_3</strain>
        <tissue evidence="9">Leaf</tissue>
    </source>
</reference>
<dbReference type="InterPro" id="IPR053106">
    <property type="entry name" value="Plant_Male-Germline_Reg_TFs"/>
</dbReference>
<dbReference type="GO" id="GO:0003677">
    <property type="term" value="F:DNA binding"/>
    <property type="evidence" value="ECO:0007669"/>
    <property type="project" value="UniProtKB-KW"/>
</dbReference>
<proteinExistence type="predicted"/>
<protein>
    <submittedName>
        <fullName evidence="9">Transcription factor DUO1</fullName>
    </submittedName>
</protein>
<evidence type="ECO:0000259" key="7">
    <source>
        <dbReference type="PROSITE" id="PS50090"/>
    </source>
</evidence>
<keyword evidence="4" id="KW-0238">DNA-binding</keyword>
<dbReference type="InterPro" id="IPR017930">
    <property type="entry name" value="Myb_dom"/>
</dbReference>
<comment type="caution">
    <text evidence="9">The sequence shown here is derived from an EMBL/GenBank/DDBJ whole genome shotgun (WGS) entry which is preliminary data.</text>
</comment>
<dbReference type="AlphaFoldDB" id="A0AAD8JB17"/>
<name>A0AAD8JB17_9APIA</name>
<evidence type="ECO:0000256" key="6">
    <source>
        <dbReference type="ARBA" id="ARBA00023242"/>
    </source>
</evidence>
<keyword evidence="5" id="KW-0804">Transcription</keyword>
<evidence type="ECO:0000313" key="10">
    <source>
        <dbReference type="Proteomes" id="UP001237642"/>
    </source>
</evidence>
<evidence type="ECO:0000256" key="5">
    <source>
        <dbReference type="ARBA" id="ARBA00023163"/>
    </source>
</evidence>
<evidence type="ECO:0000313" key="9">
    <source>
        <dbReference type="EMBL" id="KAK1400749.1"/>
    </source>
</evidence>